<dbReference type="STRING" id="1449976.KALB_6234"/>
<dbReference type="CDD" id="cd05930">
    <property type="entry name" value="A_NRPS"/>
    <property type="match status" value="1"/>
</dbReference>
<evidence type="ECO:0000256" key="1">
    <source>
        <dbReference type="ARBA" id="ARBA00001957"/>
    </source>
</evidence>
<keyword evidence="3" id="KW-0597">Phosphoprotein</keyword>
<dbReference type="InterPro" id="IPR000873">
    <property type="entry name" value="AMP-dep_synth/lig_dom"/>
</dbReference>
<evidence type="ECO:0000313" key="5">
    <source>
        <dbReference type="EMBL" id="AHH99594.1"/>
    </source>
</evidence>
<dbReference type="KEGG" id="kal:KALB_6234"/>
<dbReference type="SMART" id="SM00823">
    <property type="entry name" value="PKS_PP"/>
    <property type="match status" value="1"/>
</dbReference>
<dbReference type="eggNOG" id="COG1020">
    <property type="taxonomic scope" value="Bacteria"/>
</dbReference>
<evidence type="ECO:0000256" key="3">
    <source>
        <dbReference type="ARBA" id="ARBA00022553"/>
    </source>
</evidence>
<keyword evidence="2" id="KW-0596">Phosphopantetheine</keyword>
<protein>
    <recommendedName>
        <fullName evidence="4">Carrier domain-containing protein</fullName>
    </recommendedName>
</protein>
<comment type="cofactor">
    <cofactor evidence="1">
        <name>pantetheine 4'-phosphate</name>
        <dbReference type="ChEBI" id="CHEBI:47942"/>
    </cofactor>
</comment>
<dbReference type="InterPro" id="IPR009081">
    <property type="entry name" value="PP-bd_ACP"/>
</dbReference>
<dbReference type="Pfam" id="PF00501">
    <property type="entry name" value="AMP-binding"/>
    <property type="match status" value="1"/>
</dbReference>
<dbReference type="GO" id="GO:0009366">
    <property type="term" value="C:enterobactin synthetase complex"/>
    <property type="evidence" value="ECO:0007669"/>
    <property type="project" value="TreeGrafter"/>
</dbReference>
<dbReference type="SUPFAM" id="SSF47336">
    <property type="entry name" value="ACP-like"/>
    <property type="match status" value="1"/>
</dbReference>
<evidence type="ECO:0000313" key="6">
    <source>
        <dbReference type="Proteomes" id="UP000019225"/>
    </source>
</evidence>
<dbReference type="RefSeq" id="WP_025359496.1">
    <property type="nucleotide sequence ID" value="NZ_CP007155.1"/>
</dbReference>
<dbReference type="AlphaFoldDB" id="W5WN38"/>
<feature type="domain" description="Carrier" evidence="4">
    <location>
        <begin position="967"/>
        <end position="1042"/>
    </location>
</feature>
<dbReference type="HOGENOM" id="CLU_000022_2_4_11"/>
<dbReference type="GO" id="GO:0009239">
    <property type="term" value="P:enterobactin biosynthetic process"/>
    <property type="evidence" value="ECO:0007669"/>
    <property type="project" value="TreeGrafter"/>
</dbReference>
<dbReference type="InterPro" id="IPR036736">
    <property type="entry name" value="ACP-like_sf"/>
</dbReference>
<reference evidence="5 6" key="1">
    <citation type="journal article" date="2014" name="BMC Genomics">
        <title>Complete genome sequence of producer of the glycopeptide antibiotic Aculeximycin Kutzneria albida DSM 43870T, a representative of minor genus of Pseudonocardiaceae.</title>
        <authorList>
            <person name="Rebets Y."/>
            <person name="Tokovenko B."/>
            <person name="Lushchyk I."/>
            <person name="Ruckert C."/>
            <person name="Zaburannyi N."/>
            <person name="Bechthold A."/>
            <person name="Kalinowski J."/>
            <person name="Luzhetskyy A."/>
        </authorList>
    </citation>
    <scope>NUCLEOTIDE SEQUENCE [LARGE SCALE GENOMIC DNA]</scope>
    <source>
        <strain evidence="5">DSM 43870</strain>
    </source>
</reference>
<dbReference type="SUPFAM" id="SSF52777">
    <property type="entry name" value="CoA-dependent acyltransferases"/>
    <property type="match status" value="2"/>
</dbReference>
<dbReference type="GO" id="GO:0005829">
    <property type="term" value="C:cytosol"/>
    <property type="evidence" value="ECO:0007669"/>
    <property type="project" value="TreeGrafter"/>
</dbReference>
<dbReference type="InterPro" id="IPR020806">
    <property type="entry name" value="PKS_PP-bd"/>
</dbReference>
<evidence type="ECO:0000256" key="2">
    <source>
        <dbReference type="ARBA" id="ARBA00022450"/>
    </source>
</evidence>
<dbReference type="Gene3D" id="3.40.50.12780">
    <property type="entry name" value="N-terminal domain of ligase-like"/>
    <property type="match status" value="1"/>
</dbReference>
<dbReference type="EMBL" id="CP007155">
    <property type="protein sequence ID" value="AHH99594.1"/>
    <property type="molecule type" value="Genomic_DNA"/>
</dbReference>
<dbReference type="InterPro" id="IPR010071">
    <property type="entry name" value="AA_adenyl_dom"/>
</dbReference>
<dbReference type="GO" id="GO:0031177">
    <property type="term" value="F:phosphopantetheine binding"/>
    <property type="evidence" value="ECO:0007669"/>
    <property type="project" value="InterPro"/>
</dbReference>
<dbReference type="PROSITE" id="PS00455">
    <property type="entry name" value="AMP_BINDING"/>
    <property type="match status" value="1"/>
</dbReference>
<proteinExistence type="predicted"/>
<dbReference type="Gene3D" id="3.30.300.30">
    <property type="match status" value="1"/>
</dbReference>
<dbReference type="SUPFAM" id="SSF56801">
    <property type="entry name" value="Acetyl-CoA synthetase-like"/>
    <property type="match status" value="1"/>
</dbReference>
<dbReference type="Gene3D" id="3.30.559.30">
    <property type="entry name" value="Nonribosomal peptide synthetase, condensation domain"/>
    <property type="match status" value="1"/>
</dbReference>
<dbReference type="InterPro" id="IPR023213">
    <property type="entry name" value="CAT-like_dom_sf"/>
</dbReference>
<gene>
    <name evidence="5" type="ORF">KALB_6234</name>
</gene>
<dbReference type="Gene3D" id="1.10.1200.10">
    <property type="entry name" value="ACP-like"/>
    <property type="match status" value="1"/>
</dbReference>
<dbReference type="GO" id="GO:0043041">
    <property type="term" value="P:amino acid activation for nonribosomal peptide biosynthetic process"/>
    <property type="evidence" value="ECO:0007669"/>
    <property type="project" value="TreeGrafter"/>
</dbReference>
<dbReference type="Gene3D" id="3.30.559.10">
    <property type="entry name" value="Chloramphenicol acetyltransferase-like domain"/>
    <property type="match status" value="1"/>
</dbReference>
<dbReference type="InterPro" id="IPR001242">
    <property type="entry name" value="Condensation_dom"/>
</dbReference>
<keyword evidence="6" id="KW-1185">Reference proteome</keyword>
<dbReference type="Proteomes" id="UP000019225">
    <property type="component" value="Chromosome"/>
</dbReference>
<dbReference type="PROSITE" id="PS50075">
    <property type="entry name" value="CARRIER"/>
    <property type="match status" value="1"/>
</dbReference>
<evidence type="ECO:0000259" key="4">
    <source>
        <dbReference type="PROSITE" id="PS50075"/>
    </source>
</evidence>
<dbReference type="PATRIC" id="fig|1449976.3.peg.6256"/>
<dbReference type="GO" id="GO:0008610">
    <property type="term" value="P:lipid biosynthetic process"/>
    <property type="evidence" value="ECO:0007669"/>
    <property type="project" value="UniProtKB-ARBA"/>
</dbReference>
<name>W5WN38_9PSEU</name>
<dbReference type="PANTHER" id="PTHR45527:SF1">
    <property type="entry name" value="FATTY ACID SYNTHASE"/>
    <property type="match status" value="1"/>
</dbReference>
<dbReference type="NCBIfam" id="TIGR01733">
    <property type="entry name" value="AA-adenyl-dom"/>
    <property type="match status" value="1"/>
</dbReference>
<dbReference type="Pfam" id="PF00550">
    <property type="entry name" value="PP-binding"/>
    <property type="match status" value="1"/>
</dbReference>
<dbReference type="PANTHER" id="PTHR45527">
    <property type="entry name" value="NONRIBOSOMAL PEPTIDE SYNTHETASE"/>
    <property type="match status" value="1"/>
</dbReference>
<sequence length="1045" mass="112083">MLTEQQADLAITESQKGLLVLDSRVAAKHLYNQIIQFDLDPAAVPAEAVGPALLALVAVQPALRQVFTALPAIHARLTAPPTAEGFPLTHLDVPPQDYPEAVAALARELGPMAFDLATGPAYRFGTVRATDNSAATILLVGHHIVGDGVSMGPIVRDLEALFTGRLAGEAIAAKQVERETALRKELQAQNRVAAQDRTTERAKQWAAALREVPPLVLQPRPNRPTQTAFTGARVAWRLDEAESARFTQTCKRLGVTSFVLLSGVYGAVLARHGAVSKVLVGSPFMARRTIGAFDLCGFFVNTLPVTVDVDWARTVDEHLAEHVRPAIDFCRSHVDVSFNQLVEHAQPDRSSNRNPLFSAMLAMQDTFDPATAQAVVRVREPGNGTAKFDLWLGATPIDGRWQLELEYDRELISPAVADGLLDSLRTALRRAVADGSRTLAELFEDAPLAESLRTDGQPARVEAATLSQWFEQSVAATPQAVAIEDPHNRLTYAELAAAATTAAAGLAAHGIGPGDVVGLALDTLADTVVAIMAILRRGAVFLPLDSGLPTERLAYMADKAGCRTVLGAPLVPDLTVLNMAELAEGGTDTSSLASADSPVYVMFTSGSTGQPKGVQMGHGPLLNLTGWQHAALRMGRQTRFLQYAPLGFDVSYQEILPTLLCGGTVVSREPADRRDFPAMLRRIADTAVTHVYLPVAALRPLVQCAKANQVSLPALRYLCVSGEQLLVDEEIREFFVAHPHCTLVNLYGPTETHAVTSHRLSARDEQWPPHVPIGLPYPNVAAYVVDVTGHLAPVGVPGELYLGGDCPAEGYVNDPQITAERFVADRFDGGTAYRTGDRVVREPDGVLVFLGREDTQVKIRGYRVELGEIQTVATAVDGVLEAVAVARGSGVDRELALFVLGEGPVDHEALRAKLAEALPEYMVPTWIFDLDRVPTTPTGKTDLDALVALADELVTERRIDSAAAPADYQDALEAELAGIWAEVLGVDSVLRDRPVMAYGAHSLNIFTALAQVQERYGVPVPVVDFFSSPTVATLAGLVRTALAGA</sequence>
<dbReference type="InterPro" id="IPR042099">
    <property type="entry name" value="ANL_N_sf"/>
</dbReference>
<organism evidence="5 6">
    <name type="scientific">Kutzneria albida DSM 43870</name>
    <dbReference type="NCBI Taxonomy" id="1449976"/>
    <lineage>
        <taxon>Bacteria</taxon>
        <taxon>Bacillati</taxon>
        <taxon>Actinomycetota</taxon>
        <taxon>Actinomycetes</taxon>
        <taxon>Pseudonocardiales</taxon>
        <taxon>Pseudonocardiaceae</taxon>
        <taxon>Kutzneria</taxon>
    </lineage>
</organism>
<dbReference type="InterPro" id="IPR020845">
    <property type="entry name" value="AMP-binding_CS"/>
</dbReference>
<dbReference type="GO" id="GO:0047527">
    <property type="term" value="F:2,3-dihydroxybenzoate-serine ligase activity"/>
    <property type="evidence" value="ECO:0007669"/>
    <property type="project" value="TreeGrafter"/>
</dbReference>
<accession>W5WN38</accession>
<dbReference type="OrthoDB" id="2472181at2"/>
<dbReference type="InterPro" id="IPR045851">
    <property type="entry name" value="AMP-bd_C_sf"/>
</dbReference>
<dbReference type="Pfam" id="PF00668">
    <property type="entry name" value="Condensation"/>
    <property type="match status" value="1"/>
</dbReference>